<evidence type="ECO:0000259" key="10">
    <source>
        <dbReference type="Pfam" id="PF07885"/>
    </source>
</evidence>
<feature type="transmembrane region" description="Helical" evidence="9">
    <location>
        <begin position="42"/>
        <end position="60"/>
    </location>
</feature>
<dbReference type="RefSeq" id="WP_007122824.1">
    <property type="nucleotide sequence ID" value="NZ_AICN01000079.1"/>
</dbReference>
<dbReference type="EMBL" id="AICN01000079">
    <property type="protein sequence ID" value="EHS84621.1"/>
    <property type="molecule type" value="Genomic_DNA"/>
</dbReference>
<feature type="transmembrane region" description="Helical" evidence="9">
    <location>
        <begin position="184"/>
        <end position="208"/>
    </location>
</feature>
<accession>H4GL92</accession>
<evidence type="ECO:0000256" key="9">
    <source>
        <dbReference type="SAM" id="Phobius"/>
    </source>
</evidence>
<keyword evidence="2" id="KW-0813">Transport</keyword>
<dbReference type="Gene3D" id="1.10.287.70">
    <property type="match status" value="1"/>
</dbReference>
<dbReference type="InterPro" id="IPR013099">
    <property type="entry name" value="K_chnl_dom"/>
</dbReference>
<dbReference type="Proteomes" id="UP000004567">
    <property type="component" value="Unassembled WGS sequence"/>
</dbReference>
<feature type="transmembrane region" description="Helical" evidence="9">
    <location>
        <begin position="129"/>
        <end position="149"/>
    </location>
</feature>
<dbReference type="STRING" id="1144300.PS3_14039"/>
<dbReference type="OrthoDB" id="9785285at2"/>
<evidence type="ECO:0000256" key="2">
    <source>
        <dbReference type="ARBA" id="ARBA00022448"/>
    </source>
</evidence>
<dbReference type="GO" id="GO:0005249">
    <property type="term" value="F:voltage-gated potassium channel activity"/>
    <property type="evidence" value="ECO:0007669"/>
    <property type="project" value="InterPro"/>
</dbReference>
<feature type="transmembrane region" description="Helical" evidence="9">
    <location>
        <begin position="12"/>
        <end position="30"/>
    </location>
</feature>
<feature type="domain" description="Potassium channel" evidence="10">
    <location>
        <begin position="135"/>
        <end position="207"/>
    </location>
</feature>
<evidence type="ECO:0000256" key="1">
    <source>
        <dbReference type="ARBA" id="ARBA00004141"/>
    </source>
</evidence>
<evidence type="ECO:0000256" key="4">
    <source>
        <dbReference type="ARBA" id="ARBA00022989"/>
    </source>
</evidence>
<evidence type="ECO:0000256" key="8">
    <source>
        <dbReference type="SAM" id="Coils"/>
    </source>
</evidence>
<dbReference type="AlphaFoldDB" id="H4GL92"/>
<dbReference type="PANTHER" id="PTHR11537">
    <property type="entry name" value="VOLTAGE-GATED POTASSIUM CHANNEL"/>
    <property type="match status" value="1"/>
</dbReference>
<keyword evidence="8" id="KW-0175">Coiled coil</keyword>
<evidence type="ECO:0000256" key="5">
    <source>
        <dbReference type="ARBA" id="ARBA00023065"/>
    </source>
</evidence>
<feature type="coiled-coil region" evidence="8">
    <location>
        <begin position="212"/>
        <end position="246"/>
    </location>
</feature>
<dbReference type="Pfam" id="PF07885">
    <property type="entry name" value="Ion_trans_2"/>
    <property type="match status" value="1"/>
</dbReference>
<dbReference type="Gene3D" id="1.20.120.350">
    <property type="entry name" value="Voltage-gated potassium channels. Chain C"/>
    <property type="match status" value="1"/>
</dbReference>
<evidence type="ECO:0000256" key="3">
    <source>
        <dbReference type="ARBA" id="ARBA00022692"/>
    </source>
</evidence>
<proteinExistence type="predicted"/>
<comment type="caution">
    <text evidence="11">The sequence shown here is derived from an EMBL/GenBank/DDBJ whole genome shotgun (WGS) entry which is preliminary data.</text>
</comment>
<evidence type="ECO:0000256" key="6">
    <source>
        <dbReference type="ARBA" id="ARBA00023136"/>
    </source>
</evidence>
<reference evidence="11 12" key="1">
    <citation type="journal article" date="2013" name="Genome Announc.">
        <title>Genome Sequence of Lactobacillus gastricus PS3, a Strain Isolated from Human Milk.</title>
        <authorList>
            <person name="Martin V."/>
            <person name="Cardenas N."/>
            <person name="Jimenez E."/>
            <person name="Maldonado A."/>
            <person name="Rodriguez J.M."/>
            <person name="Fernandez L."/>
        </authorList>
    </citation>
    <scope>NUCLEOTIDE SEQUENCE [LARGE SCALE GENOMIC DNA]</scope>
    <source>
        <strain evidence="11 12">PS3</strain>
    </source>
</reference>
<gene>
    <name evidence="11" type="ORF">PS3_14039</name>
</gene>
<keyword evidence="4 9" id="KW-1133">Transmembrane helix</keyword>
<keyword evidence="5" id="KW-0406">Ion transport</keyword>
<keyword evidence="6 9" id="KW-0472">Membrane</keyword>
<keyword evidence="3 9" id="KW-0812">Transmembrane</keyword>
<evidence type="ECO:0000313" key="12">
    <source>
        <dbReference type="Proteomes" id="UP000004567"/>
    </source>
</evidence>
<name>H4GL92_9LACO</name>
<dbReference type="SUPFAM" id="SSF81324">
    <property type="entry name" value="Voltage-gated potassium channels"/>
    <property type="match status" value="1"/>
</dbReference>
<dbReference type="GO" id="GO:0008076">
    <property type="term" value="C:voltage-gated potassium channel complex"/>
    <property type="evidence" value="ECO:0007669"/>
    <property type="project" value="InterPro"/>
</dbReference>
<dbReference type="InterPro" id="IPR027359">
    <property type="entry name" value="Volt_channel_dom_sf"/>
</dbReference>
<sequence>MINNKYKNIIYIGYEIMMAALSIASIFMIVLDYAKSIDITAYPYNVFDNLILTIFTIDYFGRLIASKNKRKFIAGNIWDLLSIIPVNQIFYFFRVARVFRIFRLLKLLRLVRLIGLTGRLRKFINTNGLIYYIYISIVVLIIGASMYSISEKVDFATALWWSITTATTVGYGDISPTTSIGKLAAVMVMIIGIGFIGMLTSSISNFFIANDDVDLKDELDKLHKENDQLNDKLDKLEQIIREQQQNEK</sequence>
<keyword evidence="7" id="KW-0407">Ion channel</keyword>
<evidence type="ECO:0000256" key="7">
    <source>
        <dbReference type="ARBA" id="ARBA00023303"/>
    </source>
</evidence>
<dbReference type="InterPro" id="IPR028325">
    <property type="entry name" value="VG_K_chnl"/>
</dbReference>
<comment type="subcellular location">
    <subcellularLocation>
        <location evidence="1">Membrane</location>
        <topology evidence="1">Multi-pass membrane protein</topology>
    </subcellularLocation>
</comment>
<dbReference type="PATRIC" id="fig|1144300.3.peg.1860"/>
<evidence type="ECO:0000313" key="11">
    <source>
        <dbReference type="EMBL" id="EHS84621.1"/>
    </source>
</evidence>
<organism evidence="11 12">
    <name type="scientific">Limosilactobacillus gastricus PS3</name>
    <dbReference type="NCBI Taxonomy" id="1144300"/>
    <lineage>
        <taxon>Bacteria</taxon>
        <taxon>Bacillati</taxon>
        <taxon>Bacillota</taxon>
        <taxon>Bacilli</taxon>
        <taxon>Lactobacillales</taxon>
        <taxon>Lactobacillaceae</taxon>
        <taxon>Limosilactobacillus</taxon>
    </lineage>
</organism>
<dbReference type="GO" id="GO:0001508">
    <property type="term" value="P:action potential"/>
    <property type="evidence" value="ECO:0007669"/>
    <property type="project" value="TreeGrafter"/>
</dbReference>
<protein>
    <submittedName>
        <fullName evidence="11">Ion transport 2 domain protein</fullName>
    </submittedName>
</protein>
<dbReference type="PANTHER" id="PTHR11537:SF254">
    <property type="entry name" value="POTASSIUM VOLTAGE-GATED CHANNEL PROTEIN SHAB"/>
    <property type="match status" value="1"/>
</dbReference>